<dbReference type="PANTHER" id="PTHR33908">
    <property type="entry name" value="MANNOSYLTRANSFERASE YKCB-RELATED"/>
    <property type="match status" value="1"/>
</dbReference>
<evidence type="ECO:0000256" key="9">
    <source>
        <dbReference type="SAM" id="SignalP"/>
    </source>
</evidence>
<sequence length="489" mass="51781">MARALMPWLAALAALTALRLAVAGLTPLAPDEAYYWVWSRDLQGGYLDHPPMVALFIRAGTMIAGETALGVRLLGPLSLALGSVLLARAAEDLFPGRKAGPWAAGLLNATLLAGVGGVTMTPDTPLLFFWTCALWAVARLHRTQDGLWWLAIGLFAGLGLASKYTMVLFGTGLLLWMLLDGRARGWLLRWQVWTGGAIAALAFAPVVLWNATHDWASFAKQGGRTASGGMGQSLRYLGELVGGQAALATPLVFLLCAAGAGAAAWAWWRRRDSAALLLATLVLPGAALFVWQSLGSRVQGNWPAVLYPAAAIAAAALLDSVRWRRLRVPAVALGGVMCGVVYLQAVAAPVALRRGQDPTLARLGGWDDFTAAVAARARQDGAGFVAAEEYGLASVLAFRLPPGIVVVAMDPRWAFFSLPVPQPGVTGLLLRSERRGEWPPNWPGAEAIAGPDGRLLRSRRGIEAEAYRLYRVTTGAGQPPAAVLPRPGS</sequence>
<feature type="transmembrane region" description="Helical" evidence="8">
    <location>
        <begin position="275"/>
        <end position="294"/>
    </location>
</feature>
<dbReference type="InterPro" id="IPR050297">
    <property type="entry name" value="LipidA_mod_glycosyltrf_83"/>
</dbReference>
<dbReference type="Pfam" id="PF13231">
    <property type="entry name" value="PMT_2"/>
    <property type="match status" value="1"/>
</dbReference>
<evidence type="ECO:0000256" key="8">
    <source>
        <dbReference type="SAM" id="Phobius"/>
    </source>
</evidence>
<dbReference type="PANTHER" id="PTHR33908:SF11">
    <property type="entry name" value="MEMBRANE PROTEIN"/>
    <property type="match status" value="1"/>
</dbReference>
<feature type="signal peptide" evidence="9">
    <location>
        <begin position="1"/>
        <end position="23"/>
    </location>
</feature>
<evidence type="ECO:0000256" key="6">
    <source>
        <dbReference type="ARBA" id="ARBA00022989"/>
    </source>
</evidence>
<evidence type="ECO:0000256" key="1">
    <source>
        <dbReference type="ARBA" id="ARBA00004651"/>
    </source>
</evidence>
<accession>A0A848EEG8</accession>
<evidence type="ECO:0000256" key="4">
    <source>
        <dbReference type="ARBA" id="ARBA00022679"/>
    </source>
</evidence>
<evidence type="ECO:0000259" key="10">
    <source>
        <dbReference type="Pfam" id="PF13231"/>
    </source>
</evidence>
<evidence type="ECO:0000256" key="5">
    <source>
        <dbReference type="ARBA" id="ARBA00022692"/>
    </source>
</evidence>
<evidence type="ECO:0000256" key="7">
    <source>
        <dbReference type="ARBA" id="ARBA00023136"/>
    </source>
</evidence>
<protein>
    <submittedName>
        <fullName evidence="11">Glycosyltransferase family 39 protein</fullName>
    </submittedName>
</protein>
<keyword evidence="5 8" id="KW-0812">Transmembrane</keyword>
<feature type="transmembrane region" description="Helical" evidence="8">
    <location>
        <begin position="245"/>
        <end position="268"/>
    </location>
</feature>
<keyword evidence="2" id="KW-1003">Cell membrane</keyword>
<evidence type="ECO:0000256" key="2">
    <source>
        <dbReference type="ARBA" id="ARBA00022475"/>
    </source>
</evidence>
<reference evidence="11 12" key="1">
    <citation type="submission" date="2020-03" db="EMBL/GenBank/DDBJ databases">
        <authorList>
            <person name="Sun Q."/>
        </authorList>
    </citation>
    <scope>NUCLEOTIDE SEQUENCE [LARGE SCALE GENOMIC DNA]</scope>
    <source>
        <strain evidence="11 12">JC162</strain>
    </source>
</reference>
<name>A0A848EEG8_9PROT</name>
<feature type="domain" description="Glycosyltransferase RgtA/B/C/D-like" evidence="10">
    <location>
        <begin position="48"/>
        <end position="209"/>
    </location>
</feature>
<keyword evidence="7 8" id="KW-0472">Membrane</keyword>
<organism evidence="11 12">
    <name type="scientific">Neoroseomonas marina</name>
    <dbReference type="NCBI Taxonomy" id="1232220"/>
    <lineage>
        <taxon>Bacteria</taxon>
        <taxon>Pseudomonadati</taxon>
        <taxon>Pseudomonadota</taxon>
        <taxon>Alphaproteobacteria</taxon>
        <taxon>Acetobacterales</taxon>
        <taxon>Acetobacteraceae</taxon>
        <taxon>Neoroseomonas</taxon>
    </lineage>
</organism>
<dbReference type="GO" id="GO:0016763">
    <property type="term" value="F:pentosyltransferase activity"/>
    <property type="evidence" value="ECO:0007669"/>
    <property type="project" value="TreeGrafter"/>
</dbReference>
<evidence type="ECO:0000313" key="11">
    <source>
        <dbReference type="EMBL" id="NMJ42386.1"/>
    </source>
</evidence>
<comment type="subcellular location">
    <subcellularLocation>
        <location evidence="1">Cell membrane</location>
        <topology evidence="1">Multi-pass membrane protein</topology>
    </subcellularLocation>
</comment>
<feature type="transmembrane region" description="Helical" evidence="8">
    <location>
        <begin position="330"/>
        <end position="352"/>
    </location>
</feature>
<dbReference type="GO" id="GO:0005886">
    <property type="term" value="C:plasma membrane"/>
    <property type="evidence" value="ECO:0007669"/>
    <property type="project" value="UniProtKB-SubCell"/>
</dbReference>
<evidence type="ECO:0000313" key="12">
    <source>
        <dbReference type="Proteomes" id="UP000548582"/>
    </source>
</evidence>
<feature type="transmembrane region" description="Helical" evidence="8">
    <location>
        <begin position="190"/>
        <end position="211"/>
    </location>
</feature>
<dbReference type="AlphaFoldDB" id="A0A848EEG8"/>
<dbReference type="Proteomes" id="UP000548582">
    <property type="component" value="Unassembled WGS sequence"/>
</dbReference>
<feature type="transmembrane region" description="Helical" evidence="8">
    <location>
        <begin position="99"/>
        <end position="120"/>
    </location>
</feature>
<keyword evidence="6 8" id="KW-1133">Transmembrane helix</keyword>
<keyword evidence="3" id="KW-0328">Glycosyltransferase</keyword>
<dbReference type="EMBL" id="JABBKX010000004">
    <property type="protein sequence ID" value="NMJ42386.1"/>
    <property type="molecule type" value="Genomic_DNA"/>
</dbReference>
<keyword evidence="12" id="KW-1185">Reference proteome</keyword>
<comment type="caution">
    <text evidence="11">The sequence shown here is derived from an EMBL/GenBank/DDBJ whole genome shotgun (WGS) entry which is preliminary data.</text>
</comment>
<feature type="transmembrane region" description="Helical" evidence="8">
    <location>
        <begin position="147"/>
        <end position="178"/>
    </location>
</feature>
<feature type="chain" id="PRO_5032622560" evidence="9">
    <location>
        <begin position="24"/>
        <end position="489"/>
    </location>
</feature>
<proteinExistence type="predicted"/>
<dbReference type="InterPro" id="IPR038731">
    <property type="entry name" value="RgtA/B/C-like"/>
</dbReference>
<feature type="transmembrane region" description="Helical" evidence="8">
    <location>
        <begin position="300"/>
        <end position="318"/>
    </location>
</feature>
<gene>
    <name evidence="11" type="ORF">GWK16_14130</name>
</gene>
<keyword evidence="9" id="KW-0732">Signal</keyword>
<feature type="transmembrane region" description="Helical" evidence="8">
    <location>
        <begin position="69"/>
        <end position="87"/>
    </location>
</feature>
<evidence type="ECO:0000256" key="3">
    <source>
        <dbReference type="ARBA" id="ARBA00022676"/>
    </source>
</evidence>
<keyword evidence="4 11" id="KW-0808">Transferase</keyword>
<dbReference type="GO" id="GO:0009103">
    <property type="term" value="P:lipopolysaccharide biosynthetic process"/>
    <property type="evidence" value="ECO:0007669"/>
    <property type="project" value="UniProtKB-ARBA"/>
</dbReference>